<dbReference type="AlphaFoldDB" id="A0A5D0HL97"/>
<sequence length="186" mass="22595">MFVRPGRILEFLIGTLIAKNYWWSTLFWKIGAIVFFAFYFSKVLKTPVFLKIIKFYSYCFVCFSIIYILFNWTAFFNSYFPVIDMIGAVVIFLCVLFYFIELLNSEKILVFYRILNFYISSAIFIWWLIITPIVFYDNYTFYEVGVYDRDWNYIELRRLIYISANIFMYSTFTFALIFCKPEELNE</sequence>
<feature type="transmembrane region" description="Helical" evidence="1">
    <location>
        <begin position="115"/>
        <end position="139"/>
    </location>
</feature>
<dbReference type="Proteomes" id="UP000323930">
    <property type="component" value="Unassembled WGS sequence"/>
</dbReference>
<keyword evidence="1" id="KW-0812">Transmembrane</keyword>
<reference evidence="2 3" key="1">
    <citation type="submission" date="2019-08" db="EMBL/GenBank/DDBJ databases">
        <title>Seonamhaeicola sediminis sp. nov., isolated from marine sediment.</title>
        <authorList>
            <person name="Cao W.R."/>
        </authorList>
    </citation>
    <scope>NUCLEOTIDE SEQUENCE [LARGE SCALE GENOMIC DNA]</scope>
    <source>
        <strain evidence="2 3">B011</strain>
    </source>
</reference>
<feature type="transmembrane region" description="Helical" evidence="1">
    <location>
        <begin position="20"/>
        <end position="40"/>
    </location>
</feature>
<keyword evidence="3" id="KW-1185">Reference proteome</keyword>
<feature type="transmembrane region" description="Helical" evidence="1">
    <location>
        <begin position="159"/>
        <end position="179"/>
    </location>
</feature>
<comment type="caution">
    <text evidence="2">The sequence shown here is derived from an EMBL/GenBank/DDBJ whole genome shotgun (WGS) entry which is preliminary data.</text>
</comment>
<dbReference type="OrthoDB" id="1453530at2"/>
<dbReference type="EMBL" id="VSDQ01000718">
    <property type="protein sequence ID" value="TYA72045.1"/>
    <property type="molecule type" value="Genomic_DNA"/>
</dbReference>
<name>A0A5D0HL97_9FLAO</name>
<evidence type="ECO:0000313" key="2">
    <source>
        <dbReference type="EMBL" id="TYA72045.1"/>
    </source>
</evidence>
<accession>A0A5D0HL97</accession>
<feature type="transmembrane region" description="Helical" evidence="1">
    <location>
        <begin position="82"/>
        <end position="103"/>
    </location>
</feature>
<evidence type="ECO:0000256" key="1">
    <source>
        <dbReference type="SAM" id="Phobius"/>
    </source>
</evidence>
<keyword evidence="1" id="KW-0472">Membrane</keyword>
<protein>
    <submittedName>
        <fullName evidence="2">Uncharacterized protein</fullName>
    </submittedName>
</protein>
<keyword evidence="1" id="KW-1133">Transmembrane helix</keyword>
<organism evidence="2 3">
    <name type="scientific">Seonamhaeicola marinus</name>
    <dbReference type="NCBI Taxonomy" id="1912246"/>
    <lineage>
        <taxon>Bacteria</taxon>
        <taxon>Pseudomonadati</taxon>
        <taxon>Bacteroidota</taxon>
        <taxon>Flavobacteriia</taxon>
        <taxon>Flavobacteriales</taxon>
        <taxon>Flavobacteriaceae</taxon>
    </lineage>
</organism>
<feature type="transmembrane region" description="Helical" evidence="1">
    <location>
        <begin position="52"/>
        <end position="70"/>
    </location>
</feature>
<gene>
    <name evidence="2" type="ORF">FUA24_19705</name>
</gene>
<proteinExistence type="predicted"/>
<evidence type="ECO:0000313" key="3">
    <source>
        <dbReference type="Proteomes" id="UP000323930"/>
    </source>
</evidence>